<reference evidence="1" key="1">
    <citation type="submission" date="2014-11" db="EMBL/GenBank/DDBJ databases">
        <authorList>
            <person name="Amaro Gonzalez C."/>
        </authorList>
    </citation>
    <scope>NUCLEOTIDE SEQUENCE</scope>
</reference>
<reference evidence="1" key="2">
    <citation type="journal article" date="2015" name="Fish Shellfish Immunol.">
        <title>Early steps in the European eel (Anguilla anguilla)-Vibrio vulnificus interaction in the gills: Role of the RtxA13 toxin.</title>
        <authorList>
            <person name="Callol A."/>
            <person name="Pajuelo D."/>
            <person name="Ebbesson L."/>
            <person name="Teles M."/>
            <person name="MacKenzie S."/>
            <person name="Amaro C."/>
        </authorList>
    </citation>
    <scope>NUCLEOTIDE SEQUENCE</scope>
</reference>
<sequence length="11" mass="1384">MNTHLFTYLLM</sequence>
<protein>
    <submittedName>
        <fullName evidence="1">Uncharacterized protein</fullName>
    </submittedName>
</protein>
<organism evidence="1">
    <name type="scientific">Anguilla anguilla</name>
    <name type="common">European freshwater eel</name>
    <name type="synonym">Muraena anguilla</name>
    <dbReference type="NCBI Taxonomy" id="7936"/>
    <lineage>
        <taxon>Eukaryota</taxon>
        <taxon>Metazoa</taxon>
        <taxon>Chordata</taxon>
        <taxon>Craniata</taxon>
        <taxon>Vertebrata</taxon>
        <taxon>Euteleostomi</taxon>
        <taxon>Actinopterygii</taxon>
        <taxon>Neopterygii</taxon>
        <taxon>Teleostei</taxon>
        <taxon>Anguilliformes</taxon>
        <taxon>Anguillidae</taxon>
        <taxon>Anguilla</taxon>
    </lineage>
</organism>
<dbReference type="EMBL" id="GBXM01035333">
    <property type="protein sequence ID" value="JAH73244.1"/>
    <property type="molecule type" value="Transcribed_RNA"/>
</dbReference>
<name>A0A0E9V582_ANGAN</name>
<proteinExistence type="predicted"/>
<accession>A0A0E9V582</accession>
<evidence type="ECO:0000313" key="1">
    <source>
        <dbReference type="EMBL" id="JAH73244.1"/>
    </source>
</evidence>